<dbReference type="InterPro" id="IPR013498">
    <property type="entry name" value="Topo_IA_Znf"/>
</dbReference>
<keyword evidence="4" id="KW-0378">Hydrolase</keyword>
<dbReference type="GO" id="GO:0004519">
    <property type="term" value="F:endonuclease activity"/>
    <property type="evidence" value="ECO:0007669"/>
    <property type="project" value="UniProtKB-KW"/>
</dbReference>
<dbReference type="InterPro" id="IPR052906">
    <property type="entry name" value="Type_IV_Methyl-Rstrct_Enzyme"/>
</dbReference>
<dbReference type="InterPro" id="IPR011856">
    <property type="entry name" value="tRNA_endonuc-like_dom_sf"/>
</dbReference>
<dbReference type="EC" id="3.1.21.-" evidence="4"/>
<dbReference type="SUPFAM" id="SSF57783">
    <property type="entry name" value="Zinc beta-ribbon"/>
    <property type="match status" value="1"/>
</dbReference>
<evidence type="ECO:0000313" key="5">
    <source>
        <dbReference type="Proteomes" id="UP001235760"/>
    </source>
</evidence>
<dbReference type="Proteomes" id="UP001235760">
    <property type="component" value="Unassembled WGS sequence"/>
</dbReference>
<keyword evidence="5" id="KW-1185">Reference proteome</keyword>
<dbReference type="InterPro" id="IPR007560">
    <property type="entry name" value="Restrct_endonuc_IV_Mrr"/>
</dbReference>
<keyword evidence="4" id="KW-0255">Endonuclease</keyword>
<dbReference type="Gene3D" id="3.30.65.10">
    <property type="entry name" value="Bacterial Topoisomerase I, domain 1"/>
    <property type="match status" value="1"/>
</dbReference>
<dbReference type="InterPro" id="IPR011335">
    <property type="entry name" value="Restrct_endonuc-II-like"/>
</dbReference>
<dbReference type="PANTHER" id="PTHR30015">
    <property type="entry name" value="MRR RESTRICTION SYSTEM PROTEIN"/>
    <property type="match status" value="1"/>
</dbReference>
<gene>
    <name evidence="4" type="ORF">Q8X39_05210</name>
</gene>
<dbReference type="Pfam" id="PF04471">
    <property type="entry name" value="Mrr_cat"/>
    <property type="match status" value="1"/>
</dbReference>
<dbReference type="EMBL" id="JAUZEE010000002">
    <property type="protein sequence ID" value="MDP4300025.1"/>
    <property type="molecule type" value="Genomic_DNA"/>
</dbReference>
<reference evidence="4 5" key="1">
    <citation type="submission" date="2023-08" db="EMBL/GenBank/DDBJ databases">
        <authorList>
            <person name="Roldan D.M."/>
            <person name="Menes R.J."/>
        </authorList>
    </citation>
    <scope>NUCLEOTIDE SEQUENCE [LARGE SCALE GENOMIC DNA]</scope>
    <source>
        <strain evidence="4 5">CCM 2812</strain>
    </source>
</reference>
<feature type="domain" description="Restriction endonuclease type IV Mrr" evidence="3">
    <location>
        <begin position="108"/>
        <end position="218"/>
    </location>
</feature>
<evidence type="ECO:0000313" key="4">
    <source>
        <dbReference type="EMBL" id="MDP4300025.1"/>
    </source>
</evidence>
<dbReference type="SUPFAM" id="SSF52980">
    <property type="entry name" value="Restriction endonuclease-like"/>
    <property type="match status" value="1"/>
</dbReference>
<dbReference type="GO" id="GO:0016787">
    <property type="term" value="F:hydrolase activity"/>
    <property type="evidence" value="ECO:0007669"/>
    <property type="project" value="UniProtKB-KW"/>
</dbReference>
<feature type="domain" description="DNA topoisomerase type IA zn finger" evidence="2">
    <location>
        <begin position="255"/>
        <end position="291"/>
    </location>
</feature>
<keyword evidence="4" id="KW-0540">Nuclease</keyword>
<dbReference type="RefSeq" id="WP_305748580.1">
    <property type="nucleotide sequence ID" value="NZ_JAUZEE010000002.1"/>
</dbReference>
<dbReference type="PANTHER" id="PTHR30015:SF7">
    <property type="entry name" value="TYPE IV METHYL-DIRECTED RESTRICTION ENZYME ECOKMRR"/>
    <property type="match status" value="1"/>
</dbReference>
<name>A0ABT9G0L5_LEPDI</name>
<organism evidence="4 5">
    <name type="scientific">Leptothrix discophora</name>
    <dbReference type="NCBI Taxonomy" id="89"/>
    <lineage>
        <taxon>Bacteria</taxon>
        <taxon>Pseudomonadati</taxon>
        <taxon>Pseudomonadota</taxon>
        <taxon>Betaproteobacteria</taxon>
        <taxon>Burkholderiales</taxon>
        <taxon>Sphaerotilaceae</taxon>
        <taxon>Leptothrix</taxon>
    </lineage>
</organism>
<protein>
    <submittedName>
        <fullName evidence="4">Restriction endonuclease</fullName>
        <ecNumber evidence="4">3.1.21.-</ecNumber>
    </submittedName>
</protein>
<comment type="caution">
    <text evidence="4">The sequence shown here is derived from an EMBL/GenBank/DDBJ whole genome shotgun (WGS) entry which is preliminary data.</text>
</comment>
<sequence>MSRRRRSSPAERLLDLVSRLPWWADVLLALLSHVWLHRLAGRPMTAMAQPGQLGELLTQTLATTLASWGQYIVPSLCLAGAGLSAWRRRERRQLMADVVQARSADAVDGLSWQQFEQLVGEGFRQQGYRVTETGGGGADGGVDLVLTKGTEKFLVQCKRWRAQRVGVDVVRELYGVMAARGATGGYVVSSGRYTDDALAFAQGRNVRLIDGPRLQALLRQGRRASPDSPNGRSAPPANPRSRPPEVVDFPASAPSCPLCGKAMTRRTARRGTHAGTAFWGCTGYPACKGTRAMG</sequence>
<evidence type="ECO:0000259" key="3">
    <source>
        <dbReference type="Pfam" id="PF04471"/>
    </source>
</evidence>
<evidence type="ECO:0000259" key="2">
    <source>
        <dbReference type="Pfam" id="PF01396"/>
    </source>
</evidence>
<proteinExistence type="predicted"/>
<dbReference type="Gene3D" id="3.40.1350.10">
    <property type="match status" value="1"/>
</dbReference>
<feature type="region of interest" description="Disordered" evidence="1">
    <location>
        <begin position="220"/>
        <end position="248"/>
    </location>
</feature>
<accession>A0ABT9G0L5</accession>
<evidence type="ECO:0000256" key="1">
    <source>
        <dbReference type="SAM" id="MobiDB-lite"/>
    </source>
</evidence>
<dbReference type="Pfam" id="PF01396">
    <property type="entry name" value="Zn_ribbon_Top1"/>
    <property type="match status" value="1"/>
</dbReference>